<dbReference type="Gene3D" id="2.40.180.10">
    <property type="entry name" value="Catalase core domain"/>
    <property type="match status" value="1"/>
</dbReference>
<evidence type="ECO:0000256" key="2">
    <source>
        <dbReference type="ARBA" id="ARBA00022559"/>
    </source>
</evidence>
<dbReference type="PRINTS" id="PR00067">
    <property type="entry name" value="CATALASE"/>
</dbReference>
<keyword evidence="8" id="KW-0732">Signal</keyword>
<feature type="chain" id="PRO_5045901063" evidence="8">
    <location>
        <begin position="18"/>
        <end position="519"/>
    </location>
</feature>
<dbReference type="InterPro" id="IPR024711">
    <property type="entry name" value="Catalase_clade1/3"/>
</dbReference>
<dbReference type="PIRSF" id="PIRSF038928">
    <property type="entry name" value="Catalase_clade1-3"/>
    <property type="match status" value="1"/>
</dbReference>
<keyword evidence="6" id="KW-0408">Iron</keyword>
<evidence type="ECO:0000256" key="8">
    <source>
        <dbReference type="SAM" id="SignalP"/>
    </source>
</evidence>
<organism evidence="10 11">
    <name type="scientific">Bicyclus anynana</name>
    <name type="common">Squinting bush brown butterfly</name>
    <dbReference type="NCBI Taxonomy" id="110368"/>
    <lineage>
        <taxon>Eukaryota</taxon>
        <taxon>Metazoa</taxon>
        <taxon>Ecdysozoa</taxon>
        <taxon>Arthropoda</taxon>
        <taxon>Hexapoda</taxon>
        <taxon>Insecta</taxon>
        <taxon>Pterygota</taxon>
        <taxon>Neoptera</taxon>
        <taxon>Endopterygota</taxon>
        <taxon>Lepidoptera</taxon>
        <taxon>Glossata</taxon>
        <taxon>Ditrysia</taxon>
        <taxon>Papilionoidea</taxon>
        <taxon>Nymphalidae</taxon>
        <taxon>Satyrinae</taxon>
        <taxon>Satyrini</taxon>
        <taxon>Mycalesina</taxon>
        <taxon>Bicyclus</taxon>
    </lineage>
</organism>
<reference evidence="11" key="1">
    <citation type="submission" date="2025-08" db="UniProtKB">
        <authorList>
            <consortium name="RefSeq"/>
        </authorList>
    </citation>
    <scope>IDENTIFICATION</scope>
</reference>
<keyword evidence="7" id="KW-0376">Hydrogen peroxide</keyword>
<feature type="domain" description="Catalase core" evidence="9">
    <location>
        <begin position="50"/>
        <end position="430"/>
    </location>
</feature>
<gene>
    <name evidence="11" type="primary">LOC112045089</name>
</gene>
<feature type="signal peptide" evidence="8">
    <location>
        <begin position="1"/>
        <end position="17"/>
    </location>
</feature>
<dbReference type="PANTHER" id="PTHR11465">
    <property type="entry name" value="CATALASE"/>
    <property type="match status" value="1"/>
</dbReference>
<sequence length="519" mass="58759">MLQILEFTIFLVSTVFAFENQNSSLGNYDPATDQIVFFKERYAGPVGVTTTSSGAPVSYSDATVSLNTLLMDNEFLMERLSHLNRERIPERVVHAKGGGAFGYFQVTRDITHICKAEMFSKIGKKTPVAVRFSSVLSEKGGSDLTRDARGFAIKFYTQEGNFDIVGLNTPMFVSKDPLRFPNFVHALKKNPSTNLRDLKTLWDFLTLNPEGLHMFLLVFGDRGIPANYANMPGFSIHTYPVENKRGELHFLNFHIIPDEGIKSLTSEQARNISDLDYHNRILYRNIANGKFPSWTIYVQVLTMDDVKNAPYDVFDTTKVIPLDKHPLQEVGKLVLDRNPKNFFADVEQIGFCPGNLVPGIYGEPTKLFQARRVFYRDALFYRLGANFNKIGVNCPYRTETLTYNRDGAPPAKDNEKDIPNYYPNSFNGPVPYMNLYNPKVMDVIENPEPNNFDQASELYINQMTSGERSRLIANIVCSLKQSIPLTQKRAVELFYKIHPDLSTRVAQGLKANETCTLSP</sequence>
<name>A0ABM3LHM8_BICAN</name>
<evidence type="ECO:0000256" key="1">
    <source>
        <dbReference type="ARBA" id="ARBA00005329"/>
    </source>
</evidence>
<keyword evidence="2" id="KW-0575">Peroxidase</keyword>
<dbReference type="PROSITE" id="PS51402">
    <property type="entry name" value="CATALASE_3"/>
    <property type="match status" value="1"/>
</dbReference>
<dbReference type="SUPFAM" id="SSF56634">
    <property type="entry name" value="Heme-dependent catalase-like"/>
    <property type="match status" value="1"/>
</dbReference>
<dbReference type="Pfam" id="PF06628">
    <property type="entry name" value="Catalase-rel"/>
    <property type="match status" value="1"/>
</dbReference>
<evidence type="ECO:0000259" key="9">
    <source>
        <dbReference type="SMART" id="SM01060"/>
    </source>
</evidence>
<keyword evidence="5" id="KW-0560">Oxidoreductase</keyword>
<evidence type="ECO:0000256" key="7">
    <source>
        <dbReference type="ARBA" id="ARBA00023324"/>
    </source>
</evidence>
<dbReference type="InterPro" id="IPR020835">
    <property type="entry name" value="Catalase_sf"/>
</dbReference>
<dbReference type="InterPro" id="IPR011614">
    <property type="entry name" value="Catalase_core"/>
</dbReference>
<evidence type="ECO:0000313" key="11">
    <source>
        <dbReference type="RefSeq" id="XP_052738580.1"/>
    </source>
</evidence>
<protein>
    <submittedName>
        <fullName evidence="11">Catalase-like</fullName>
    </submittedName>
</protein>
<dbReference type="SMART" id="SM01060">
    <property type="entry name" value="Catalase"/>
    <property type="match status" value="1"/>
</dbReference>
<evidence type="ECO:0000256" key="6">
    <source>
        <dbReference type="ARBA" id="ARBA00023004"/>
    </source>
</evidence>
<accession>A0ABM3LHM8</accession>
<evidence type="ECO:0000256" key="5">
    <source>
        <dbReference type="ARBA" id="ARBA00023002"/>
    </source>
</evidence>
<comment type="similarity">
    <text evidence="1">Belongs to the catalase family.</text>
</comment>
<proteinExistence type="inferred from homology"/>
<dbReference type="RefSeq" id="XP_052738580.1">
    <property type="nucleotide sequence ID" value="XM_052882620.1"/>
</dbReference>
<dbReference type="GeneID" id="112045089"/>
<dbReference type="Proteomes" id="UP001652582">
    <property type="component" value="Chromosome 7"/>
</dbReference>
<evidence type="ECO:0000256" key="3">
    <source>
        <dbReference type="ARBA" id="ARBA00022617"/>
    </source>
</evidence>
<keyword evidence="3" id="KW-0349">Heme</keyword>
<evidence type="ECO:0000256" key="4">
    <source>
        <dbReference type="ARBA" id="ARBA00022723"/>
    </source>
</evidence>
<dbReference type="InterPro" id="IPR010582">
    <property type="entry name" value="Catalase_immune_responsive"/>
</dbReference>
<keyword evidence="4" id="KW-0479">Metal-binding</keyword>
<dbReference type="Pfam" id="PF00199">
    <property type="entry name" value="Catalase"/>
    <property type="match status" value="1"/>
</dbReference>
<dbReference type="PANTHER" id="PTHR11465:SF9">
    <property type="entry name" value="CATALASE"/>
    <property type="match status" value="1"/>
</dbReference>
<dbReference type="InterPro" id="IPR018028">
    <property type="entry name" value="Catalase"/>
</dbReference>
<evidence type="ECO:0000313" key="10">
    <source>
        <dbReference type="Proteomes" id="UP001652582"/>
    </source>
</evidence>
<keyword evidence="10" id="KW-1185">Reference proteome</keyword>